<dbReference type="PRINTS" id="PR00035">
    <property type="entry name" value="HTHGNTR"/>
</dbReference>
<evidence type="ECO:0000259" key="4">
    <source>
        <dbReference type="PROSITE" id="PS50949"/>
    </source>
</evidence>
<feature type="domain" description="HTH gntR-type" evidence="4">
    <location>
        <begin position="30"/>
        <end position="97"/>
    </location>
</feature>
<dbReference type="PANTHER" id="PTHR43537:SF24">
    <property type="entry name" value="GLUCONATE OPERON TRANSCRIPTIONAL REPRESSOR"/>
    <property type="match status" value="1"/>
</dbReference>
<evidence type="ECO:0000313" key="5">
    <source>
        <dbReference type="EMBL" id="NJP46832.1"/>
    </source>
</evidence>
<gene>
    <name evidence="5" type="ORF">HCN08_26000</name>
</gene>
<keyword evidence="1" id="KW-0805">Transcription regulation</keyword>
<evidence type="ECO:0000256" key="3">
    <source>
        <dbReference type="ARBA" id="ARBA00023163"/>
    </source>
</evidence>
<dbReference type="Gene3D" id="1.10.10.10">
    <property type="entry name" value="Winged helix-like DNA-binding domain superfamily/Winged helix DNA-binding domain"/>
    <property type="match status" value="1"/>
</dbReference>
<dbReference type="SMART" id="SM00345">
    <property type="entry name" value="HTH_GNTR"/>
    <property type="match status" value="1"/>
</dbReference>
<keyword evidence="2" id="KW-0238">DNA-binding</keyword>
<dbReference type="InterPro" id="IPR036390">
    <property type="entry name" value="WH_DNA-bd_sf"/>
</dbReference>
<comment type="caution">
    <text evidence="5">The sequence shown here is derived from an EMBL/GenBank/DDBJ whole genome shotgun (WGS) entry which is preliminary data.</text>
</comment>
<keyword evidence="6" id="KW-1185">Reference proteome</keyword>
<protein>
    <submittedName>
        <fullName evidence="5">GntR family transcriptional regulator</fullName>
    </submittedName>
</protein>
<organism evidence="5 6">
    <name type="scientific">Actinacidiphila epipremni</name>
    <dbReference type="NCBI Taxonomy" id="2053013"/>
    <lineage>
        <taxon>Bacteria</taxon>
        <taxon>Bacillati</taxon>
        <taxon>Actinomycetota</taxon>
        <taxon>Actinomycetes</taxon>
        <taxon>Kitasatosporales</taxon>
        <taxon>Streptomycetaceae</taxon>
        <taxon>Actinacidiphila</taxon>
    </lineage>
</organism>
<sequence length="248" mass="26790">MGSDKSTAGTAVGSAAGAPLTGARIGRVAAPIREQVLDVIRQGILDFQLRPGQRLIERELIEQLGVSRPTIREVLSRLVAEGLVTIQPQHGATVAVLSPVEAEDIYEMRVPLEVLVMQRFVKRATDEEIAQLRGALGRIEEITEAGSETQSRLRAKDDFYQIVFEGARSPVLAQTLQTMQGRIRLLRATSLATAGRPEASLEEIRQLVGAIERRDLDAVAAAATAHVRNAAASALSQLAENEAETAQR</sequence>
<dbReference type="EMBL" id="JAATEJ010000024">
    <property type="protein sequence ID" value="NJP46832.1"/>
    <property type="molecule type" value="Genomic_DNA"/>
</dbReference>
<dbReference type="CDD" id="cd07377">
    <property type="entry name" value="WHTH_GntR"/>
    <property type="match status" value="1"/>
</dbReference>
<proteinExistence type="predicted"/>
<dbReference type="InterPro" id="IPR008920">
    <property type="entry name" value="TF_FadR/GntR_C"/>
</dbReference>
<dbReference type="SUPFAM" id="SSF46785">
    <property type="entry name" value="Winged helix' DNA-binding domain"/>
    <property type="match status" value="1"/>
</dbReference>
<keyword evidence="3" id="KW-0804">Transcription</keyword>
<dbReference type="InterPro" id="IPR011711">
    <property type="entry name" value="GntR_C"/>
</dbReference>
<dbReference type="Pfam" id="PF00392">
    <property type="entry name" value="GntR"/>
    <property type="match status" value="1"/>
</dbReference>
<dbReference type="Gene3D" id="1.20.120.530">
    <property type="entry name" value="GntR ligand-binding domain-like"/>
    <property type="match status" value="1"/>
</dbReference>
<dbReference type="Pfam" id="PF07729">
    <property type="entry name" value="FCD"/>
    <property type="match status" value="1"/>
</dbReference>
<name>A0ABX0ZV47_9ACTN</name>
<dbReference type="RefSeq" id="WP_167985679.1">
    <property type="nucleotide sequence ID" value="NZ_JAATEJ010000024.1"/>
</dbReference>
<dbReference type="Proteomes" id="UP000734511">
    <property type="component" value="Unassembled WGS sequence"/>
</dbReference>
<evidence type="ECO:0000256" key="2">
    <source>
        <dbReference type="ARBA" id="ARBA00023125"/>
    </source>
</evidence>
<dbReference type="SUPFAM" id="SSF48008">
    <property type="entry name" value="GntR ligand-binding domain-like"/>
    <property type="match status" value="1"/>
</dbReference>
<accession>A0ABX0ZV47</accession>
<evidence type="ECO:0000313" key="6">
    <source>
        <dbReference type="Proteomes" id="UP000734511"/>
    </source>
</evidence>
<dbReference type="PROSITE" id="PS50949">
    <property type="entry name" value="HTH_GNTR"/>
    <property type="match status" value="1"/>
</dbReference>
<dbReference type="InterPro" id="IPR036388">
    <property type="entry name" value="WH-like_DNA-bd_sf"/>
</dbReference>
<evidence type="ECO:0000256" key="1">
    <source>
        <dbReference type="ARBA" id="ARBA00023015"/>
    </source>
</evidence>
<dbReference type="SMART" id="SM00895">
    <property type="entry name" value="FCD"/>
    <property type="match status" value="1"/>
</dbReference>
<reference evidence="5 6" key="1">
    <citation type="submission" date="2020-03" db="EMBL/GenBank/DDBJ databases">
        <title>WGS of actinomycetes isolated from Thailand.</title>
        <authorList>
            <person name="Thawai C."/>
        </authorList>
    </citation>
    <scope>NUCLEOTIDE SEQUENCE [LARGE SCALE GENOMIC DNA]</scope>
    <source>
        <strain evidence="5 6">PRB2-1</strain>
    </source>
</reference>
<dbReference type="PANTHER" id="PTHR43537">
    <property type="entry name" value="TRANSCRIPTIONAL REGULATOR, GNTR FAMILY"/>
    <property type="match status" value="1"/>
</dbReference>
<dbReference type="InterPro" id="IPR000524">
    <property type="entry name" value="Tscrpt_reg_HTH_GntR"/>
</dbReference>